<dbReference type="EMBL" id="CAJFDH010000005">
    <property type="protein sequence ID" value="CAD5223139.1"/>
    <property type="molecule type" value="Genomic_DNA"/>
</dbReference>
<dbReference type="Proteomes" id="UP000783686">
    <property type="component" value="Unassembled WGS sequence"/>
</dbReference>
<reference evidence="2" key="1">
    <citation type="submission" date="2020-09" db="EMBL/GenBank/DDBJ databases">
        <authorList>
            <person name="Kikuchi T."/>
        </authorList>
    </citation>
    <scope>NUCLEOTIDE SEQUENCE</scope>
    <source>
        <strain evidence="2">SH1</strain>
    </source>
</reference>
<keyword evidence="3" id="KW-1185">Reference proteome</keyword>
<gene>
    <name evidence="2" type="ORF">BOKJ2_LOCUS9994</name>
</gene>
<dbReference type="EMBL" id="CAJFCW020000005">
    <property type="protein sequence ID" value="CAG9117292.1"/>
    <property type="molecule type" value="Genomic_DNA"/>
</dbReference>
<dbReference type="Proteomes" id="UP000614601">
    <property type="component" value="Unassembled WGS sequence"/>
</dbReference>
<name>A0A811L5Z4_9BILA</name>
<evidence type="ECO:0000259" key="1">
    <source>
        <dbReference type="Pfam" id="PF00087"/>
    </source>
</evidence>
<dbReference type="SUPFAM" id="SSF57302">
    <property type="entry name" value="Snake toxin-like"/>
    <property type="match status" value="1"/>
</dbReference>
<protein>
    <recommendedName>
        <fullName evidence="1">Snake toxin/toxin-like domain-containing protein</fullName>
    </recommendedName>
</protein>
<dbReference type="Pfam" id="PF00087">
    <property type="entry name" value="Toxin_TOLIP"/>
    <property type="match status" value="1"/>
</dbReference>
<dbReference type="InterPro" id="IPR045860">
    <property type="entry name" value="Snake_toxin-like_sf"/>
</dbReference>
<feature type="domain" description="Snake toxin/toxin-like" evidence="1">
    <location>
        <begin position="12"/>
        <end position="80"/>
    </location>
</feature>
<dbReference type="OrthoDB" id="10478351at2759"/>
<dbReference type="Gene3D" id="2.10.60.10">
    <property type="entry name" value="CD59"/>
    <property type="match status" value="1"/>
</dbReference>
<proteinExistence type="predicted"/>
<accession>A0A811L5Z4</accession>
<organism evidence="2 3">
    <name type="scientific">Bursaphelenchus okinawaensis</name>
    <dbReference type="NCBI Taxonomy" id="465554"/>
    <lineage>
        <taxon>Eukaryota</taxon>
        <taxon>Metazoa</taxon>
        <taxon>Ecdysozoa</taxon>
        <taxon>Nematoda</taxon>
        <taxon>Chromadorea</taxon>
        <taxon>Rhabditida</taxon>
        <taxon>Tylenchina</taxon>
        <taxon>Tylenchomorpha</taxon>
        <taxon>Aphelenchoidea</taxon>
        <taxon>Aphelenchoididae</taxon>
        <taxon>Bursaphelenchus</taxon>
    </lineage>
</organism>
<dbReference type="AlphaFoldDB" id="A0A811L5Z4"/>
<evidence type="ECO:0000313" key="3">
    <source>
        <dbReference type="Proteomes" id="UP000614601"/>
    </source>
</evidence>
<dbReference type="InterPro" id="IPR035076">
    <property type="entry name" value="Toxin/TOLIP"/>
</dbReference>
<evidence type="ECO:0000313" key="2">
    <source>
        <dbReference type="EMBL" id="CAD5223139.1"/>
    </source>
</evidence>
<sequence length="101" mass="11380">MTLNVNQVLANYKCYQGNERTGSLTEAYCNSDSNGCLKFVAYDGSKLTRDCALPNECTNRVKEVPLQYGTVYCCYSNWCNSSSKVYSAFSLVLLPLYYVLH</sequence>
<comment type="caution">
    <text evidence="2">The sequence shown here is derived from an EMBL/GenBank/DDBJ whole genome shotgun (WGS) entry which is preliminary data.</text>
</comment>